<dbReference type="OrthoDB" id="1902929at2"/>
<evidence type="ECO:0000259" key="2">
    <source>
        <dbReference type="Pfam" id="PF13575"/>
    </source>
</evidence>
<keyword evidence="4" id="KW-1185">Reference proteome</keyword>
<feature type="domain" description="Lantibiotic biosynthesis protein dehydration" evidence="2">
    <location>
        <begin position="74"/>
        <end position="258"/>
    </location>
</feature>
<reference evidence="3 4" key="1">
    <citation type="submission" date="2017-03" db="EMBL/GenBank/DDBJ databases">
        <title>Genome sequence of Clostridium hungatei DSM 14427.</title>
        <authorList>
            <person name="Poehlein A."/>
            <person name="Daniel R."/>
        </authorList>
    </citation>
    <scope>NUCLEOTIDE SEQUENCE [LARGE SCALE GENOMIC DNA]</scope>
    <source>
        <strain evidence="3 4">DSM 14427</strain>
    </source>
</reference>
<evidence type="ECO:0000313" key="4">
    <source>
        <dbReference type="Proteomes" id="UP000191554"/>
    </source>
</evidence>
<dbReference type="SMART" id="SM01260">
    <property type="entry name" value="LANC_like"/>
    <property type="match status" value="1"/>
</dbReference>
<dbReference type="SUPFAM" id="SSF158745">
    <property type="entry name" value="LanC-like"/>
    <property type="match status" value="1"/>
</dbReference>
<dbReference type="AlphaFoldDB" id="A0A1V4SPL0"/>
<dbReference type="InterPro" id="IPR025410">
    <property type="entry name" value="Lant_dehyd"/>
</dbReference>
<keyword evidence="1" id="KW-0479">Metal-binding</keyword>
<protein>
    <submittedName>
        <fullName evidence="3">Lanthionine synthetase C-like protein</fullName>
    </submittedName>
</protein>
<dbReference type="InterPro" id="IPR007822">
    <property type="entry name" value="LANC-like"/>
</dbReference>
<proteinExistence type="predicted"/>
<dbReference type="Gene3D" id="1.50.10.20">
    <property type="match status" value="1"/>
</dbReference>
<dbReference type="PRINTS" id="PR01950">
    <property type="entry name" value="LANCSUPER"/>
</dbReference>
<dbReference type="STRING" id="48256.CLHUN_10740"/>
<accession>A0A1V4SPL0</accession>
<dbReference type="GO" id="GO:0046872">
    <property type="term" value="F:metal ion binding"/>
    <property type="evidence" value="ECO:0007669"/>
    <property type="project" value="UniProtKB-KW"/>
</dbReference>
<sequence length="728" mass="81480">MASYDVSSGGETDLRNNKIRLNGCPDSQMADKINEFTINLPDMVQDKEAFATGLIEGYFRKPAGDVSPEDYLGFVMEVINSAAASLPEIKASVLSTKDSIKISEIRCNLLKKSAVITFTNNSRIIYKDTMVANDIIFNNIIGWLNTRVGSEYSLYTRKLICCGSHGFLEYIQSSQCGEEELAKRFFNTGELLALLYILNCSNFKCKRIVTLAMYPVLMNLDGIFLAHKKKSDLNISSKSIAQDIIDSSVYNIEFIPKQSKASAKLHIASIKAGFRYMYNIIVHSKREFIELLNSQFEKDSSSYLPTIITKIYGLNEGDLRRQLHFLDVRFDAGRLNRTRVVFSGNSAVQETDREHLLDIAVRLGDYMIQKSIIGFNNFSTSRTWINTVRYGKRLIVSPKCYNLYEGNSGIALFFLYLGELTKKEYFINTAIEAMREPVSHIDRLDGNTLIIGAFRGISGELYALSKIYSVTRDDSIKTAIRKGLNYIGTEIDKQNRLGFFDGLSGILAVLLSICENEAFRDIRAEVLSSADLAYRKIAANIGLADAASGFGDGSSGIIAVLMRLLNMTGNSVVKITIEELLKMERLVITGERLQEKAGWRNGYSGILLSRLILKKSGFEDALLDEEISRAVSRTINHGFGCSPFYCNGDIGNLEIVDYAAELLRDTGLKERCNNTFITLVKEIIEPAVNAEAKTWNKSMSLLKGISGYGYILLRRYRNNSVPQILLLE</sequence>
<gene>
    <name evidence="3" type="ORF">CLHUN_10740</name>
</gene>
<dbReference type="Proteomes" id="UP000191554">
    <property type="component" value="Unassembled WGS sequence"/>
</dbReference>
<evidence type="ECO:0000313" key="3">
    <source>
        <dbReference type="EMBL" id="OPX45187.1"/>
    </source>
</evidence>
<dbReference type="Pfam" id="PF05147">
    <property type="entry name" value="LANC_like"/>
    <property type="match status" value="1"/>
</dbReference>
<dbReference type="Pfam" id="PF13575">
    <property type="entry name" value="DUF4135"/>
    <property type="match status" value="1"/>
</dbReference>
<evidence type="ECO:0000256" key="1">
    <source>
        <dbReference type="PIRSR" id="PIRSR607822-1"/>
    </source>
</evidence>
<name>A0A1V4SPL0_RUMHU</name>
<dbReference type="RefSeq" id="WP_080063520.1">
    <property type="nucleotide sequence ID" value="NZ_MZGX01000005.1"/>
</dbReference>
<keyword evidence="1" id="KW-0862">Zinc</keyword>
<organism evidence="3 4">
    <name type="scientific">Ruminiclostridium hungatei</name>
    <name type="common">Clostridium hungatei</name>
    <dbReference type="NCBI Taxonomy" id="48256"/>
    <lineage>
        <taxon>Bacteria</taxon>
        <taxon>Bacillati</taxon>
        <taxon>Bacillota</taxon>
        <taxon>Clostridia</taxon>
        <taxon>Eubacteriales</taxon>
        <taxon>Oscillospiraceae</taxon>
        <taxon>Ruminiclostridium</taxon>
    </lineage>
</organism>
<comment type="caution">
    <text evidence="3">The sequence shown here is derived from an EMBL/GenBank/DDBJ whole genome shotgun (WGS) entry which is preliminary data.</text>
</comment>
<dbReference type="GO" id="GO:0031179">
    <property type="term" value="P:peptide modification"/>
    <property type="evidence" value="ECO:0007669"/>
    <property type="project" value="InterPro"/>
</dbReference>
<dbReference type="EMBL" id="MZGX01000005">
    <property type="protein sequence ID" value="OPX45187.1"/>
    <property type="molecule type" value="Genomic_DNA"/>
</dbReference>
<feature type="binding site" evidence="1">
    <location>
        <position position="400"/>
    </location>
    <ligand>
        <name>Zn(2+)</name>
        <dbReference type="ChEBI" id="CHEBI:29105"/>
    </ligand>
</feature>